<gene>
    <name evidence="9" type="ORF">OSH07_14100</name>
</gene>
<dbReference type="Gene3D" id="1.10.3720.10">
    <property type="entry name" value="MetI-like"/>
    <property type="match status" value="1"/>
</dbReference>
<evidence type="ECO:0000256" key="1">
    <source>
        <dbReference type="ARBA" id="ARBA00004651"/>
    </source>
</evidence>
<dbReference type="GO" id="GO:0055085">
    <property type="term" value="P:transmembrane transport"/>
    <property type="evidence" value="ECO:0007669"/>
    <property type="project" value="InterPro"/>
</dbReference>
<keyword evidence="10" id="KW-1185">Reference proteome</keyword>
<comment type="caution">
    <text evidence="9">The sequence shown here is derived from an EMBL/GenBank/DDBJ whole genome shotgun (WGS) entry which is preliminary data.</text>
</comment>
<evidence type="ECO:0000259" key="8">
    <source>
        <dbReference type="PROSITE" id="PS50928"/>
    </source>
</evidence>
<feature type="transmembrane region" description="Helical" evidence="7">
    <location>
        <begin position="90"/>
        <end position="110"/>
    </location>
</feature>
<dbReference type="GO" id="GO:0005886">
    <property type="term" value="C:plasma membrane"/>
    <property type="evidence" value="ECO:0007669"/>
    <property type="project" value="UniProtKB-SubCell"/>
</dbReference>
<accession>A0A9X3IMW3</accession>
<dbReference type="InterPro" id="IPR050366">
    <property type="entry name" value="BP-dependent_transpt_permease"/>
</dbReference>
<feature type="domain" description="ABC transmembrane type-1" evidence="8">
    <location>
        <begin position="86"/>
        <end position="275"/>
    </location>
</feature>
<comment type="subcellular location">
    <subcellularLocation>
        <location evidence="1 7">Cell membrane</location>
        <topology evidence="1 7">Multi-pass membrane protein</topology>
    </subcellularLocation>
</comment>
<keyword evidence="3" id="KW-1003">Cell membrane</keyword>
<keyword evidence="2 7" id="KW-0813">Transport</keyword>
<feature type="transmembrane region" description="Helical" evidence="7">
    <location>
        <begin position="252"/>
        <end position="275"/>
    </location>
</feature>
<dbReference type="PROSITE" id="PS50928">
    <property type="entry name" value="ABC_TM1"/>
    <property type="match status" value="1"/>
</dbReference>
<comment type="similarity">
    <text evidence="7">Belongs to the binding-protein-dependent transport system permease family.</text>
</comment>
<dbReference type="AlphaFoldDB" id="A0A9X3IMW3"/>
<dbReference type="CDD" id="cd06261">
    <property type="entry name" value="TM_PBP2"/>
    <property type="match status" value="1"/>
</dbReference>
<evidence type="ECO:0000313" key="10">
    <source>
        <dbReference type="Proteomes" id="UP001144805"/>
    </source>
</evidence>
<protein>
    <submittedName>
        <fullName evidence="9">ABC transporter permease</fullName>
    </submittedName>
</protein>
<dbReference type="PANTHER" id="PTHR43386:SF25">
    <property type="entry name" value="PEPTIDE ABC TRANSPORTER PERMEASE PROTEIN"/>
    <property type="match status" value="1"/>
</dbReference>
<dbReference type="Pfam" id="PF00528">
    <property type="entry name" value="BPD_transp_1"/>
    <property type="match status" value="1"/>
</dbReference>
<keyword evidence="5 7" id="KW-1133">Transmembrane helix</keyword>
<feature type="transmembrane region" description="Helical" evidence="7">
    <location>
        <begin position="149"/>
        <end position="169"/>
    </location>
</feature>
<evidence type="ECO:0000256" key="4">
    <source>
        <dbReference type="ARBA" id="ARBA00022692"/>
    </source>
</evidence>
<keyword evidence="4 7" id="KW-0812">Transmembrane</keyword>
<feature type="transmembrane region" description="Helical" evidence="7">
    <location>
        <begin position="122"/>
        <end position="143"/>
    </location>
</feature>
<name>A0A9X3IMW3_9HYPH</name>
<dbReference type="InterPro" id="IPR000515">
    <property type="entry name" value="MetI-like"/>
</dbReference>
<evidence type="ECO:0000313" key="9">
    <source>
        <dbReference type="EMBL" id="MCX5570335.1"/>
    </source>
</evidence>
<dbReference type="RefSeq" id="WP_266339298.1">
    <property type="nucleotide sequence ID" value="NZ_JAPKNK010000005.1"/>
</dbReference>
<dbReference type="EMBL" id="JAPKNK010000005">
    <property type="protein sequence ID" value="MCX5570335.1"/>
    <property type="molecule type" value="Genomic_DNA"/>
</dbReference>
<evidence type="ECO:0000256" key="3">
    <source>
        <dbReference type="ARBA" id="ARBA00022475"/>
    </source>
</evidence>
<dbReference type="SUPFAM" id="SSF161098">
    <property type="entry name" value="MetI-like"/>
    <property type="match status" value="1"/>
</dbReference>
<keyword evidence="6 7" id="KW-0472">Membrane</keyword>
<dbReference type="InterPro" id="IPR035906">
    <property type="entry name" value="MetI-like_sf"/>
</dbReference>
<dbReference type="PANTHER" id="PTHR43386">
    <property type="entry name" value="OLIGOPEPTIDE TRANSPORT SYSTEM PERMEASE PROTEIN APPC"/>
    <property type="match status" value="1"/>
</dbReference>
<evidence type="ECO:0000256" key="6">
    <source>
        <dbReference type="ARBA" id="ARBA00023136"/>
    </source>
</evidence>
<feature type="transmembrane region" description="Helical" evidence="7">
    <location>
        <begin position="207"/>
        <end position="232"/>
    </location>
</feature>
<evidence type="ECO:0000256" key="5">
    <source>
        <dbReference type="ARBA" id="ARBA00022989"/>
    </source>
</evidence>
<sequence length="287" mass="30597">MSFSDTLSIRSGAWRLPALRLPPLRAILAGVFLLALALAAIEPRLFTAANPLAIAPREAFQPPSWVHVFGTDQSGRDIFTRVIYGARQSLLLGIGAVALSMSVAIVLGLIGGLGGRFAERAVSWLLDVLFSFPTLILALLFAAHLGSGIGPLIIATGIGTAPGYARMVLGQVIAARNAGYVEAARALGHPPIRTIARQILPNAMRPLIVTITMGIGQAIVWSSALSFLGLGAKPPAAEWGTMLAMGRDFVQRAWWLTFFPGFFIVLTTLATTVFGRYLQRRLEGRGA</sequence>
<dbReference type="Proteomes" id="UP001144805">
    <property type="component" value="Unassembled WGS sequence"/>
</dbReference>
<evidence type="ECO:0000256" key="7">
    <source>
        <dbReference type="RuleBase" id="RU363032"/>
    </source>
</evidence>
<reference evidence="9" key="1">
    <citation type="submission" date="2022-11" db="EMBL/GenBank/DDBJ databases">
        <title>Biodiversity and phylogenetic relationships of bacteria.</title>
        <authorList>
            <person name="Machado R.A.R."/>
            <person name="Bhat A."/>
            <person name="Loulou A."/>
            <person name="Kallel S."/>
        </authorList>
    </citation>
    <scope>NUCLEOTIDE SEQUENCE</scope>
    <source>
        <strain evidence="9">K-TC2</strain>
    </source>
</reference>
<proteinExistence type="inferred from homology"/>
<organism evidence="9 10">
    <name type="scientific">Kaistia nematophila</name>
    <dbReference type="NCBI Taxonomy" id="2994654"/>
    <lineage>
        <taxon>Bacteria</taxon>
        <taxon>Pseudomonadati</taxon>
        <taxon>Pseudomonadota</taxon>
        <taxon>Alphaproteobacteria</taxon>
        <taxon>Hyphomicrobiales</taxon>
        <taxon>Kaistiaceae</taxon>
        <taxon>Kaistia</taxon>
    </lineage>
</organism>
<evidence type="ECO:0000256" key="2">
    <source>
        <dbReference type="ARBA" id="ARBA00022448"/>
    </source>
</evidence>